<reference evidence="15" key="1">
    <citation type="submission" date="2020-01" db="EMBL/GenBank/DDBJ databases">
        <authorList>
            <consortium name="DOE Joint Genome Institute"/>
            <person name="Haridas S."/>
            <person name="Albert R."/>
            <person name="Binder M."/>
            <person name="Bloem J."/>
            <person name="Labutti K."/>
            <person name="Salamov A."/>
            <person name="Andreopoulos B."/>
            <person name="Baker S.E."/>
            <person name="Barry K."/>
            <person name="Bills G."/>
            <person name="Bluhm B.H."/>
            <person name="Cannon C."/>
            <person name="Castanera R."/>
            <person name="Culley D.E."/>
            <person name="Daum C."/>
            <person name="Ezra D."/>
            <person name="Gonzalez J.B."/>
            <person name="Henrissat B."/>
            <person name="Kuo A."/>
            <person name="Liang C."/>
            <person name="Lipzen A."/>
            <person name="Lutzoni F."/>
            <person name="Magnuson J."/>
            <person name="Mondo S."/>
            <person name="Nolan M."/>
            <person name="Ohm R."/>
            <person name="Pangilinan J."/>
            <person name="Park H.-J."/>
            <person name="Ramirez L."/>
            <person name="Alfaro M."/>
            <person name="Sun H."/>
            <person name="Tritt A."/>
            <person name="Yoshinaga Y."/>
            <person name="Zwiers L.-H."/>
            <person name="Turgeon B.G."/>
            <person name="Goodwin S.B."/>
            <person name="Spatafora J.W."/>
            <person name="Crous P.W."/>
            <person name="Grigoriev I.V."/>
        </authorList>
    </citation>
    <scope>NUCLEOTIDE SEQUENCE</scope>
    <source>
        <strain evidence="15">IPT5</strain>
    </source>
</reference>
<dbReference type="Pfam" id="PF04181">
    <property type="entry name" value="RPAP2_Rtr1"/>
    <property type="match status" value="1"/>
</dbReference>
<evidence type="ECO:0000256" key="7">
    <source>
        <dbReference type="ARBA" id="ARBA00022912"/>
    </source>
</evidence>
<keyword evidence="16" id="KW-1185">Reference proteome</keyword>
<keyword evidence="4 12" id="KW-0863">Zinc-finger</keyword>
<keyword evidence="3 12" id="KW-0479">Metal-binding</keyword>
<dbReference type="EC" id="3.1.3.16" evidence="12"/>
<comment type="catalytic activity">
    <reaction evidence="9 12">
        <text>O-phospho-L-seryl-[protein] + H2O = L-seryl-[protein] + phosphate</text>
        <dbReference type="Rhea" id="RHEA:20629"/>
        <dbReference type="Rhea" id="RHEA-COMP:9863"/>
        <dbReference type="Rhea" id="RHEA-COMP:11604"/>
        <dbReference type="ChEBI" id="CHEBI:15377"/>
        <dbReference type="ChEBI" id="CHEBI:29999"/>
        <dbReference type="ChEBI" id="CHEBI:43474"/>
        <dbReference type="ChEBI" id="CHEBI:83421"/>
        <dbReference type="EC" id="3.1.3.16"/>
    </reaction>
</comment>
<dbReference type="PROSITE" id="PS51479">
    <property type="entry name" value="ZF_RTR1"/>
    <property type="match status" value="1"/>
</dbReference>
<dbReference type="PANTHER" id="PTHR14732">
    <property type="entry name" value="RNA POLYMERASE II SUBUNIT B1 CTD PHOSPHATASE RPAP2-RELATED"/>
    <property type="match status" value="1"/>
</dbReference>
<evidence type="ECO:0000313" key="16">
    <source>
        <dbReference type="Proteomes" id="UP000799423"/>
    </source>
</evidence>
<comment type="catalytic activity">
    <reaction evidence="10 12">
        <text>O-phospho-L-threonyl-[protein] + H2O = L-threonyl-[protein] + phosphate</text>
        <dbReference type="Rhea" id="RHEA:47004"/>
        <dbReference type="Rhea" id="RHEA-COMP:11060"/>
        <dbReference type="Rhea" id="RHEA-COMP:11605"/>
        <dbReference type="ChEBI" id="CHEBI:15377"/>
        <dbReference type="ChEBI" id="CHEBI:30013"/>
        <dbReference type="ChEBI" id="CHEBI:43474"/>
        <dbReference type="ChEBI" id="CHEBI:61977"/>
        <dbReference type="EC" id="3.1.3.16"/>
    </reaction>
</comment>
<dbReference type="OrthoDB" id="2590500at2759"/>
<evidence type="ECO:0000256" key="3">
    <source>
        <dbReference type="ARBA" id="ARBA00022723"/>
    </source>
</evidence>
<evidence type="ECO:0000256" key="6">
    <source>
        <dbReference type="ARBA" id="ARBA00022833"/>
    </source>
</evidence>
<dbReference type="EMBL" id="MU006306">
    <property type="protein sequence ID" value="KAF2850585.1"/>
    <property type="molecule type" value="Genomic_DNA"/>
</dbReference>
<keyword evidence="6 12" id="KW-0862">Zinc</keyword>
<dbReference type="GO" id="GO:0005737">
    <property type="term" value="C:cytoplasm"/>
    <property type="evidence" value="ECO:0007669"/>
    <property type="project" value="TreeGrafter"/>
</dbReference>
<dbReference type="InterPro" id="IPR039693">
    <property type="entry name" value="Rtr1/RPAP2"/>
</dbReference>
<dbReference type="Proteomes" id="UP000799423">
    <property type="component" value="Unassembled WGS sequence"/>
</dbReference>
<evidence type="ECO:0000256" key="8">
    <source>
        <dbReference type="ARBA" id="ARBA00023242"/>
    </source>
</evidence>
<dbReference type="AlphaFoldDB" id="A0A6A7B880"/>
<evidence type="ECO:0000256" key="13">
    <source>
        <dbReference type="SAM" id="MobiDB-lite"/>
    </source>
</evidence>
<evidence type="ECO:0000259" key="14">
    <source>
        <dbReference type="PROSITE" id="PS51479"/>
    </source>
</evidence>
<gene>
    <name evidence="15" type="ORF">T440DRAFT_468551</name>
</gene>
<evidence type="ECO:0000256" key="1">
    <source>
        <dbReference type="ARBA" id="ARBA00004123"/>
    </source>
</evidence>
<feature type="compositionally biased region" description="Polar residues" evidence="13">
    <location>
        <begin position="268"/>
        <end position="277"/>
    </location>
</feature>
<protein>
    <recommendedName>
        <fullName evidence="12">RNA polymerase II subunit B1 CTD phosphatase RPAP2 homolog</fullName>
        <ecNumber evidence="12">3.1.3.16</ecNumber>
    </recommendedName>
</protein>
<proteinExistence type="inferred from homology"/>
<organism evidence="15 16">
    <name type="scientific">Plenodomus tracheiphilus IPT5</name>
    <dbReference type="NCBI Taxonomy" id="1408161"/>
    <lineage>
        <taxon>Eukaryota</taxon>
        <taxon>Fungi</taxon>
        <taxon>Dikarya</taxon>
        <taxon>Ascomycota</taxon>
        <taxon>Pezizomycotina</taxon>
        <taxon>Dothideomycetes</taxon>
        <taxon>Pleosporomycetidae</taxon>
        <taxon>Pleosporales</taxon>
        <taxon>Pleosporineae</taxon>
        <taxon>Leptosphaeriaceae</taxon>
        <taxon>Plenodomus</taxon>
    </lineage>
</organism>
<keyword evidence="5 12" id="KW-0378">Hydrolase</keyword>
<evidence type="ECO:0000256" key="11">
    <source>
        <dbReference type="PROSITE-ProRule" id="PRU00812"/>
    </source>
</evidence>
<evidence type="ECO:0000256" key="12">
    <source>
        <dbReference type="RuleBase" id="RU367080"/>
    </source>
</evidence>
<evidence type="ECO:0000256" key="9">
    <source>
        <dbReference type="ARBA" id="ARBA00047761"/>
    </source>
</evidence>
<dbReference type="InterPro" id="IPR038534">
    <property type="entry name" value="Rtr1/RPAP2_sf"/>
</dbReference>
<name>A0A6A7B880_9PLEO</name>
<feature type="region of interest" description="Disordered" evidence="13">
    <location>
        <begin position="1"/>
        <end position="36"/>
    </location>
</feature>
<feature type="compositionally biased region" description="Low complexity" evidence="13">
    <location>
        <begin position="10"/>
        <end position="22"/>
    </location>
</feature>
<evidence type="ECO:0000256" key="10">
    <source>
        <dbReference type="ARBA" id="ARBA00048336"/>
    </source>
</evidence>
<evidence type="ECO:0000256" key="4">
    <source>
        <dbReference type="ARBA" id="ARBA00022771"/>
    </source>
</evidence>
<dbReference type="GO" id="GO:0005634">
    <property type="term" value="C:nucleus"/>
    <property type="evidence" value="ECO:0007669"/>
    <property type="project" value="UniProtKB-SubCell"/>
</dbReference>
<dbReference type="GO" id="GO:0008420">
    <property type="term" value="F:RNA polymerase II CTD heptapeptide repeat phosphatase activity"/>
    <property type="evidence" value="ECO:0007669"/>
    <property type="project" value="UniProtKB-UniRule"/>
</dbReference>
<feature type="domain" description="RTR1-type" evidence="14">
    <location>
        <begin position="90"/>
        <end position="176"/>
    </location>
</feature>
<dbReference type="GO" id="GO:0008270">
    <property type="term" value="F:zinc ion binding"/>
    <property type="evidence" value="ECO:0007669"/>
    <property type="project" value="UniProtKB-KW"/>
</dbReference>
<feature type="compositionally biased region" description="Basic and acidic residues" evidence="13">
    <location>
        <begin position="282"/>
        <end position="291"/>
    </location>
</feature>
<keyword evidence="7 12" id="KW-0904">Protein phosphatase</keyword>
<accession>A0A6A7B880</accession>
<feature type="region of interest" description="Disordered" evidence="13">
    <location>
        <begin position="255"/>
        <end position="308"/>
    </location>
</feature>
<comment type="function">
    <text evidence="12">Putative RNA polymerase II subunit B1 C-terminal domain (CTD) phosphatase involved in RNA polymerase II transcription regulation.</text>
</comment>
<evidence type="ECO:0000256" key="5">
    <source>
        <dbReference type="ARBA" id="ARBA00022801"/>
    </source>
</evidence>
<dbReference type="GO" id="GO:0043175">
    <property type="term" value="F:RNA polymerase core enzyme binding"/>
    <property type="evidence" value="ECO:0007669"/>
    <property type="project" value="UniProtKB-UniRule"/>
</dbReference>
<sequence>MPPKSILKKTATTATTATTANTVSTDAPPARKPPNPRHLDVAIHHANILEERKRVEAAVLDSIITLMDFPPTPNADAKRPSASDALLFVENVKAFQPADYDALIEERNISDKCGYALCSKPKKKARSSARKQFIDTDHGVEIVDRKVLEVWCSDDCAKRALYVKVQLNEEPAWLRQGGYGDNIELMVDNTEEHHKALPLRLKQEDKTAETEDDDVAAAWAAQEEALADLARERGEQPGQLSKANLGLVKDEIMERATSTAPPKPPTLLAQNIDNTTMAIEGHVPRLDRKREDDEDEDDAQDWDKHLPG</sequence>
<comment type="subcellular location">
    <subcellularLocation>
        <location evidence="1 12">Nucleus</location>
    </subcellularLocation>
</comment>
<dbReference type="Gene3D" id="1.25.40.820">
    <property type="match status" value="1"/>
</dbReference>
<evidence type="ECO:0000313" key="15">
    <source>
        <dbReference type="EMBL" id="KAF2850585.1"/>
    </source>
</evidence>
<keyword evidence="8 12" id="KW-0539">Nucleus</keyword>
<comment type="similarity">
    <text evidence="2 11 12">Belongs to the RPAP2 family.</text>
</comment>
<evidence type="ECO:0000256" key="2">
    <source>
        <dbReference type="ARBA" id="ARBA00005676"/>
    </source>
</evidence>
<dbReference type="InterPro" id="IPR007308">
    <property type="entry name" value="Rtr1/RPAP2_dom"/>
</dbReference>
<dbReference type="PANTHER" id="PTHR14732:SF0">
    <property type="entry name" value="RNA POLYMERASE II SUBUNIT B1 CTD PHOSPHATASE RPAP2-RELATED"/>
    <property type="match status" value="1"/>
</dbReference>